<keyword evidence="4" id="KW-0658">Purine biosynthesis</keyword>
<dbReference type="GO" id="GO:0005737">
    <property type="term" value="C:cytoplasm"/>
    <property type="evidence" value="ECO:0007669"/>
    <property type="project" value="TreeGrafter"/>
</dbReference>
<sequence length="94" mass="9904">MSTPAPLRLAILISGRGSNMAAIAHACRERRIAAEVAVVLSERPEAQGLTVARELGLDARAIAWPGAARRAEFERAATAVLEETGVQLIVLAGF</sequence>
<comment type="pathway">
    <text evidence="1">Purine metabolism; IMP biosynthesis via de novo pathway; N(2)-formyl-N(1)-(5-phospho-D-ribosyl)glycinamide from N(1)-(5-phospho-D-ribosyl)glycinamide (10-formyl THF route): step 1/1.</text>
</comment>
<dbReference type="GO" id="GO:0006189">
    <property type="term" value="P:'de novo' IMP biosynthetic process"/>
    <property type="evidence" value="ECO:0007669"/>
    <property type="project" value="TreeGrafter"/>
</dbReference>
<evidence type="ECO:0000313" key="6">
    <source>
        <dbReference type="EMBL" id="EQD36235.1"/>
    </source>
</evidence>
<dbReference type="Pfam" id="PF00551">
    <property type="entry name" value="Formyl_trans_N"/>
    <property type="match status" value="1"/>
</dbReference>
<dbReference type="GO" id="GO:0004644">
    <property type="term" value="F:phosphoribosylglycinamide formyltransferase activity"/>
    <property type="evidence" value="ECO:0007669"/>
    <property type="project" value="UniProtKB-EC"/>
</dbReference>
<dbReference type="AlphaFoldDB" id="T1A335"/>
<dbReference type="InterPro" id="IPR036477">
    <property type="entry name" value="Formyl_transf_N_sf"/>
</dbReference>
<evidence type="ECO:0000256" key="1">
    <source>
        <dbReference type="ARBA" id="ARBA00005054"/>
    </source>
</evidence>
<accession>T1A335</accession>
<keyword evidence="3 6" id="KW-0808">Transferase</keyword>
<evidence type="ECO:0000256" key="3">
    <source>
        <dbReference type="ARBA" id="ARBA00022679"/>
    </source>
</evidence>
<dbReference type="PANTHER" id="PTHR43369">
    <property type="entry name" value="PHOSPHORIBOSYLGLYCINAMIDE FORMYLTRANSFERASE"/>
    <property type="match status" value="1"/>
</dbReference>
<dbReference type="InterPro" id="IPR002376">
    <property type="entry name" value="Formyl_transf_N"/>
</dbReference>
<reference evidence="6" key="2">
    <citation type="journal article" date="2014" name="ISME J.">
        <title>Microbial stratification in low pH oxic and suboxic macroscopic growths along an acid mine drainage.</title>
        <authorList>
            <person name="Mendez-Garcia C."/>
            <person name="Mesa V."/>
            <person name="Sprenger R.R."/>
            <person name="Richter M."/>
            <person name="Diez M.S."/>
            <person name="Solano J."/>
            <person name="Bargiela R."/>
            <person name="Golyshina O.V."/>
            <person name="Manteca A."/>
            <person name="Ramos J.L."/>
            <person name="Gallego J.R."/>
            <person name="Llorente I."/>
            <person name="Martins Dos Santos V.A."/>
            <person name="Jensen O.N."/>
            <person name="Pelaez A.I."/>
            <person name="Sanchez J."/>
            <person name="Ferrer M."/>
        </authorList>
    </citation>
    <scope>NUCLEOTIDE SEQUENCE</scope>
</reference>
<dbReference type="EC" id="2.1.2.2" evidence="2"/>
<evidence type="ECO:0000259" key="5">
    <source>
        <dbReference type="Pfam" id="PF00551"/>
    </source>
</evidence>
<protein>
    <recommendedName>
        <fullName evidence="2">phosphoribosylglycinamide formyltransferase 1</fullName>
        <ecNumber evidence="2">2.1.2.2</ecNumber>
    </recommendedName>
</protein>
<evidence type="ECO:0000256" key="2">
    <source>
        <dbReference type="ARBA" id="ARBA00012254"/>
    </source>
</evidence>
<comment type="caution">
    <text evidence="6">The sequence shown here is derived from an EMBL/GenBank/DDBJ whole genome shotgun (WGS) entry which is preliminary data.</text>
</comment>
<reference evidence="6" key="1">
    <citation type="submission" date="2013-08" db="EMBL/GenBank/DDBJ databases">
        <authorList>
            <person name="Mendez C."/>
            <person name="Richter M."/>
            <person name="Ferrer M."/>
            <person name="Sanchez J."/>
        </authorList>
    </citation>
    <scope>NUCLEOTIDE SEQUENCE</scope>
</reference>
<feature type="domain" description="Formyl transferase N-terminal" evidence="5">
    <location>
        <begin position="8"/>
        <end position="94"/>
    </location>
</feature>
<dbReference type="SUPFAM" id="SSF53328">
    <property type="entry name" value="Formyltransferase"/>
    <property type="match status" value="1"/>
</dbReference>
<proteinExistence type="predicted"/>
<dbReference type="EMBL" id="AUZZ01008815">
    <property type="protein sequence ID" value="EQD36235.1"/>
    <property type="molecule type" value="Genomic_DNA"/>
</dbReference>
<evidence type="ECO:0000256" key="4">
    <source>
        <dbReference type="ARBA" id="ARBA00022755"/>
    </source>
</evidence>
<gene>
    <name evidence="6" type="ORF">B2A_12224</name>
</gene>
<dbReference type="Gene3D" id="3.40.50.170">
    <property type="entry name" value="Formyl transferase, N-terminal domain"/>
    <property type="match status" value="1"/>
</dbReference>
<name>T1A335_9ZZZZ</name>
<dbReference type="PANTHER" id="PTHR43369:SF2">
    <property type="entry name" value="PHOSPHORIBOSYLGLYCINAMIDE FORMYLTRANSFERASE"/>
    <property type="match status" value="1"/>
</dbReference>
<organism evidence="6">
    <name type="scientific">mine drainage metagenome</name>
    <dbReference type="NCBI Taxonomy" id="410659"/>
    <lineage>
        <taxon>unclassified sequences</taxon>
        <taxon>metagenomes</taxon>
        <taxon>ecological metagenomes</taxon>
    </lineage>
</organism>
<feature type="non-terminal residue" evidence="6">
    <location>
        <position position="94"/>
    </location>
</feature>